<dbReference type="InterPro" id="IPR003795">
    <property type="entry name" value="DUF192"/>
</dbReference>
<gene>
    <name evidence="1" type="ORF">NO357_01415</name>
</gene>
<name>A0AAE3WBF3_9RHOB</name>
<dbReference type="Gene3D" id="2.60.120.1140">
    <property type="entry name" value="Protein of unknown function DUF192"/>
    <property type="match status" value="1"/>
</dbReference>
<organism evidence="1 2">
    <name type="scientific">Marimonas arenosa</name>
    <dbReference type="NCBI Taxonomy" id="1795305"/>
    <lineage>
        <taxon>Bacteria</taxon>
        <taxon>Pseudomonadati</taxon>
        <taxon>Pseudomonadota</taxon>
        <taxon>Alphaproteobacteria</taxon>
        <taxon>Rhodobacterales</taxon>
        <taxon>Paracoccaceae</taxon>
        <taxon>Marimonas</taxon>
    </lineage>
</organism>
<dbReference type="EMBL" id="JANHAX010000001">
    <property type="protein sequence ID" value="MDQ2088558.1"/>
    <property type="molecule type" value="Genomic_DNA"/>
</dbReference>
<evidence type="ECO:0000313" key="1">
    <source>
        <dbReference type="EMBL" id="MDQ2088558.1"/>
    </source>
</evidence>
<protein>
    <submittedName>
        <fullName evidence="1">DUF192 domain-containing protein</fullName>
    </submittedName>
</protein>
<reference evidence="1" key="2">
    <citation type="submission" date="2023-02" db="EMBL/GenBank/DDBJ databases">
        <title>'Rhodoalgimonas zhirmunskyi' gen. nov., isolated from a red alga.</title>
        <authorList>
            <person name="Nedashkovskaya O.I."/>
            <person name="Otstavnykh N.Y."/>
            <person name="Bystritskaya E.P."/>
            <person name="Balabanova L.A."/>
            <person name="Isaeva M.P."/>
        </authorList>
    </citation>
    <scope>NUCLEOTIDE SEQUENCE</scope>
    <source>
        <strain evidence="1">KCTC 52189</strain>
    </source>
</reference>
<reference evidence="1" key="1">
    <citation type="submission" date="2022-07" db="EMBL/GenBank/DDBJ databases">
        <authorList>
            <person name="Otstavnykh N."/>
            <person name="Isaeva M."/>
            <person name="Bystritskaya E."/>
        </authorList>
    </citation>
    <scope>NUCLEOTIDE SEQUENCE</scope>
    <source>
        <strain evidence="1">KCTC 52189</strain>
    </source>
</reference>
<evidence type="ECO:0000313" key="2">
    <source>
        <dbReference type="Proteomes" id="UP001226762"/>
    </source>
</evidence>
<dbReference type="Pfam" id="PF02643">
    <property type="entry name" value="DUF192"/>
    <property type="match status" value="1"/>
</dbReference>
<dbReference type="AlphaFoldDB" id="A0AAE3WBF3"/>
<keyword evidence="2" id="KW-1185">Reference proteome</keyword>
<dbReference type="Proteomes" id="UP001226762">
    <property type="component" value="Unassembled WGS sequence"/>
</dbReference>
<dbReference type="PANTHER" id="PTHR37953:SF1">
    <property type="entry name" value="UPF0127 PROTEIN MJ1496"/>
    <property type="match status" value="1"/>
</dbReference>
<dbReference type="PANTHER" id="PTHR37953">
    <property type="entry name" value="UPF0127 PROTEIN MJ1496"/>
    <property type="match status" value="1"/>
</dbReference>
<sequence>MRRIVTIGLLRACLGGVLYLTLALPGWAAGCREDTVFLRGPWGSARFTVEIADSIGERARGLMHRESLPKSHGMLFIYPRPSVVSFWMKNTLIPLDMVFLDPRGVVRHVHHMAVPGDRTPIPGGKDILVVLEINGGLARALGISPGSEMRHPAFGSGAAWPCT</sequence>
<dbReference type="PROSITE" id="PS51257">
    <property type="entry name" value="PROKAR_LIPOPROTEIN"/>
    <property type="match status" value="1"/>
</dbReference>
<proteinExistence type="predicted"/>
<dbReference type="InterPro" id="IPR038695">
    <property type="entry name" value="Saro_0823-like_sf"/>
</dbReference>
<dbReference type="RefSeq" id="WP_306733823.1">
    <property type="nucleotide sequence ID" value="NZ_JANHAX010000001.1"/>
</dbReference>
<accession>A0AAE3WBF3</accession>
<comment type="caution">
    <text evidence="1">The sequence shown here is derived from an EMBL/GenBank/DDBJ whole genome shotgun (WGS) entry which is preliminary data.</text>
</comment>